<dbReference type="KEGG" id="gtt:GUITHDRAFT_147136"/>
<reference evidence="5" key="2">
    <citation type="submission" date="2012-11" db="EMBL/GenBank/DDBJ databases">
        <authorList>
            <person name="Kuo A."/>
            <person name="Curtis B.A."/>
            <person name="Tanifuji G."/>
            <person name="Burki F."/>
            <person name="Gruber A."/>
            <person name="Irimia M."/>
            <person name="Maruyama S."/>
            <person name="Arias M.C."/>
            <person name="Ball S.G."/>
            <person name="Gile G.H."/>
            <person name="Hirakawa Y."/>
            <person name="Hopkins J.F."/>
            <person name="Rensing S.A."/>
            <person name="Schmutz J."/>
            <person name="Symeonidi A."/>
            <person name="Elias M."/>
            <person name="Eveleigh R.J."/>
            <person name="Herman E.K."/>
            <person name="Klute M.J."/>
            <person name="Nakayama T."/>
            <person name="Obornik M."/>
            <person name="Reyes-Prieto A."/>
            <person name="Armbrust E.V."/>
            <person name="Aves S.J."/>
            <person name="Beiko R.G."/>
            <person name="Coutinho P."/>
            <person name="Dacks J.B."/>
            <person name="Durnford D.G."/>
            <person name="Fast N.M."/>
            <person name="Green B.R."/>
            <person name="Grisdale C."/>
            <person name="Hempe F."/>
            <person name="Henrissat B."/>
            <person name="Hoppner M.P."/>
            <person name="Ishida K.-I."/>
            <person name="Kim E."/>
            <person name="Koreny L."/>
            <person name="Kroth P.G."/>
            <person name="Liu Y."/>
            <person name="Malik S.-B."/>
            <person name="Maier U.G."/>
            <person name="McRose D."/>
            <person name="Mock T."/>
            <person name="Neilson J.A."/>
            <person name="Onodera N.T."/>
            <person name="Poole A.M."/>
            <person name="Pritham E.J."/>
            <person name="Richards T.A."/>
            <person name="Rocap G."/>
            <person name="Roy S.W."/>
            <person name="Sarai C."/>
            <person name="Schaack S."/>
            <person name="Shirato S."/>
            <person name="Slamovits C.H."/>
            <person name="Spencer D.F."/>
            <person name="Suzuki S."/>
            <person name="Worden A.Z."/>
            <person name="Zauner S."/>
            <person name="Barry K."/>
            <person name="Bell C."/>
            <person name="Bharti A.K."/>
            <person name="Crow J.A."/>
            <person name="Grimwood J."/>
            <person name="Kramer R."/>
            <person name="Lindquist E."/>
            <person name="Lucas S."/>
            <person name="Salamov A."/>
            <person name="McFadden G.I."/>
            <person name="Lane C.E."/>
            <person name="Keeling P.J."/>
            <person name="Gray M.W."/>
            <person name="Grigoriev I.V."/>
            <person name="Archibald J.M."/>
        </authorList>
    </citation>
    <scope>NUCLEOTIDE SEQUENCE</scope>
    <source>
        <strain evidence="5">CCMP2712</strain>
    </source>
</reference>
<feature type="domain" description="S1 motif" evidence="2">
    <location>
        <begin position="493"/>
        <end position="554"/>
    </location>
</feature>
<dbReference type="Pfam" id="PF17783">
    <property type="entry name" value="WHD_CvfB"/>
    <property type="match status" value="1"/>
</dbReference>
<dbReference type="GO" id="GO:0003676">
    <property type="term" value="F:nucleic acid binding"/>
    <property type="evidence" value="ECO:0007669"/>
    <property type="project" value="InterPro"/>
</dbReference>
<accession>L1IE22</accession>
<dbReference type="RefSeq" id="XP_005821501.1">
    <property type="nucleotide sequence ID" value="XM_005821444.1"/>
</dbReference>
<dbReference type="InterPro" id="IPR014464">
    <property type="entry name" value="CvfB_fam"/>
</dbReference>
<dbReference type="PANTHER" id="PTHR37296:SF1">
    <property type="entry name" value="CONSERVED VIRULENCE FACTOR B"/>
    <property type="match status" value="1"/>
</dbReference>
<dbReference type="AlphaFoldDB" id="L1IE22"/>
<dbReference type="EMBL" id="JH993107">
    <property type="protein sequence ID" value="EKX34521.1"/>
    <property type="molecule type" value="Genomic_DNA"/>
</dbReference>
<reference evidence="4" key="3">
    <citation type="submission" date="2015-06" db="UniProtKB">
        <authorList>
            <consortium name="EnsemblProtists"/>
        </authorList>
    </citation>
    <scope>IDENTIFICATION</scope>
</reference>
<feature type="compositionally biased region" description="Polar residues" evidence="1">
    <location>
        <begin position="803"/>
        <end position="818"/>
    </location>
</feature>
<dbReference type="OrthoDB" id="2684236at2759"/>
<dbReference type="InterPro" id="IPR036388">
    <property type="entry name" value="WH-like_DNA-bd_sf"/>
</dbReference>
<evidence type="ECO:0000313" key="5">
    <source>
        <dbReference type="Proteomes" id="UP000011087"/>
    </source>
</evidence>
<feature type="region of interest" description="Disordered" evidence="1">
    <location>
        <begin position="723"/>
        <end position="818"/>
    </location>
</feature>
<keyword evidence="5" id="KW-1185">Reference proteome</keyword>
<dbReference type="SMART" id="SM00316">
    <property type="entry name" value="S1"/>
    <property type="match status" value="1"/>
</dbReference>
<reference evidence="3 5" key="1">
    <citation type="journal article" date="2012" name="Nature">
        <title>Algal genomes reveal evolutionary mosaicism and the fate of nucleomorphs.</title>
        <authorList>
            <consortium name="DOE Joint Genome Institute"/>
            <person name="Curtis B.A."/>
            <person name="Tanifuji G."/>
            <person name="Burki F."/>
            <person name="Gruber A."/>
            <person name="Irimia M."/>
            <person name="Maruyama S."/>
            <person name="Arias M.C."/>
            <person name="Ball S.G."/>
            <person name="Gile G.H."/>
            <person name="Hirakawa Y."/>
            <person name="Hopkins J.F."/>
            <person name="Kuo A."/>
            <person name="Rensing S.A."/>
            <person name="Schmutz J."/>
            <person name="Symeonidi A."/>
            <person name="Elias M."/>
            <person name="Eveleigh R.J."/>
            <person name="Herman E.K."/>
            <person name="Klute M.J."/>
            <person name="Nakayama T."/>
            <person name="Obornik M."/>
            <person name="Reyes-Prieto A."/>
            <person name="Armbrust E.V."/>
            <person name="Aves S.J."/>
            <person name="Beiko R.G."/>
            <person name="Coutinho P."/>
            <person name="Dacks J.B."/>
            <person name="Durnford D.G."/>
            <person name="Fast N.M."/>
            <person name="Green B.R."/>
            <person name="Grisdale C.J."/>
            <person name="Hempel F."/>
            <person name="Henrissat B."/>
            <person name="Hoppner M.P."/>
            <person name="Ishida K."/>
            <person name="Kim E."/>
            <person name="Koreny L."/>
            <person name="Kroth P.G."/>
            <person name="Liu Y."/>
            <person name="Malik S.B."/>
            <person name="Maier U.G."/>
            <person name="McRose D."/>
            <person name="Mock T."/>
            <person name="Neilson J.A."/>
            <person name="Onodera N.T."/>
            <person name="Poole A.M."/>
            <person name="Pritham E.J."/>
            <person name="Richards T.A."/>
            <person name="Rocap G."/>
            <person name="Roy S.W."/>
            <person name="Sarai C."/>
            <person name="Schaack S."/>
            <person name="Shirato S."/>
            <person name="Slamovits C.H."/>
            <person name="Spencer D.F."/>
            <person name="Suzuki S."/>
            <person name="Worden A.Z."/>
            <person name="Zauner S."/>
            <person name="Barry K."/>
            <person name="Bell C."/>
            <person name="Bharti A.K."/>
            <person name="Crow J.A."/>
            <person name="Grimwood J."/>
            <person name="Kramer R."/>
            <person name="Lindquist E."/>
            <person name="Lucas S."/>
            <person name="Salamov A."/>
            <person name="McFadden G.I."/>
            <person name="Lane C.E."/>
            <person name="Keeling P.J."/>
            <person name="Gray M.W."/>
            <person name="Grigoriev I.V."/>
            <person name="Archibald J.M."/>
        </authorList>
    </citation>
    <scope>NUCLEOTIDE SEQUENCE</scope>
    <source>
        <strain evidence="3 5">CCMP2712</strain>
    </source>
</reference>
<dbReference type="SUPFAM" id="SSF50249">
    <property type="entry name" value="Nucleic acid-binding proteins"/>
    <property type="match status" value="1"/>
</dbReference>
<dbReference type="GeneID" id="17291283"/>
<gene>
    <name evidence="3" type="ORF">GUITHDRAFT_147136</name>
</gene>
<dbReference type="eggNOG" id="ENOG502SDI4">
    <property type="taxonomic scope" value="Eukaryota"/>
</dbReference>
<dbReference type="InterPro" id="IPR003029">
    <property type="entry name" value="S1_domain"/>
</dbReference>
<dbReference type="EnsemblProtists" id="EKX34521">
    <property type="protein sequence ID" value="EKX34521"/>
    <property type="gene ID" value="GUITHDRAFT_147136"/>
</dbReference>
<dbReference type="Proteomes" id="UP000011087">
    <property type="component" value="Unassembled WGS sequence"/>
</dbReference>
<dbReference type="Gene3D" id="2.40.50.140">
    <property type="entry name" value="Nucleic acid-binding proteins"/>
    <property type="match status" value="1"/>
</dbReference>
<dbReference type="Gene3D" id="1.10.10.10">
    <property type="entry name" value="Winged helix-like DNA-binding domain superfamily/Winged helix DNA-binding domain"/>
    <property type="match status" value="1"/>
</dbReference>
<evidence type="ECO:0000313" key="4">
    <source>
        <dbReference type="EnsemblProtists" id="EKX34521"/>
    </source>
</evidence>
<dbReference type="PaxDb" id="55529-EKX34521"/>
<dbReference type="InterPro" id="IPR012340">
    <property type="entry name" value="NA-bd_OB-fold"/>
</dbReference>
<name>L1IE22_GUITC</name>
<feature type="compositionally biased region" description="Polar residues" evidence="1">
    <location>
        <begin position="672"/>
        <end position="684"/>
    </location>
</feature>
<feature type="compositionally biased region" description="Polar residues" evidence="1">
    <location>
        <begin position="779"/>
        <end position="794"/>
    </location>
</feature>
<sequence>MIESPWSVKSLLDLISSSSDPQYHALIDTGALITGMTNLEVASYLIEAGLSWAEGVVFLDELDRKMILLRDGHKVVPLNQCDIHKARRFAFYDQVHTTGMDIQHCLNAKAVLTLGKDMTFRDYAQGAYRMRGIGMGQTIPPFRHPRSAAADRRQSQGMLGVLVFLGAFGTTETLGASAFTFSGDVSVAAAFVPQCRWSLPRAAGRGVCHVPVSKISLAREQQIVTMRVGAVRSEGVGQAEQQTDHEQFKYWKGDKPLPRMKRTEELRELERICRYLLREYEGYEDLPFTDSEIEGQIIRLTKEVWIKFLEQEKVVDHGKDPMRQPKEMRDKFLNLVKAKGQERLLATREEAEAAIMSFCSNRNERSIQRSLSYVQKIATDFATFWGEAQLEKVLAETSYTPALEAAAKRNSTVKNAIIACAILSEYMRMSDAVSKFLGKENLLSSDWKPEECSYQEFETRKIAQYERFRAYLEQKGLEQSEAKNELGSQFKVGQIVDCEVKSKGPIGYIVRVEGEHDGLVYYSDIFDEPPVIGEVIEGWVLKVREDGKLDVTLRPPGAKAKISDGVERILEVLNKGKGRLSLGDKSNPKEIYAKLGMSKKVFKEAIGHMYKKRMLLLEPTQIRLQPADMWLTGVQMTKKEMISEMKEKKTSAEKMKSESKAVPGRGKPAAMTSASHAAGKSNSVEVAANELSGETARRRSEVMKNLNEDIEWKKKEAAERLRQMKEQMAREREKQKEIWEEERQALDPREKERRKQLLATSGKGKNGGLKATLEKLRASKQQSVAKAQGSSQEGSEAARESPPSEQRAATKSNRMSRLTATEVADIGAAVEDAIRNPHNIVAKRSSTDVVLG</sequence>
<feature type="region of interest" description="Disordered" evidence="1">
    <location>
        <begin position="646"/>
        <end position="700"/>
    </location>
</feature>
<feature type="compositionally biased region" description="Basic and acidic residues" evidence="1">
    <location>
        <begin position="646"/>
        <end position="659"/>
    </location>
</feature>
<dbReference type="HOGENOM" id="CLU_335077_0_0_1"/>
<dbReference type="PANTHER" id="PTHR37296">
    <property type="entry name" value="CONSERVED VIRULENCE FACTOR B"/>
    <property type="match status" value="1"/>
</dbReference>
<protein>
    <recommendedName>
        <fullName evidence="2">S1 motif domain-containing protein</fullName>
    </recommendedName>
</protein>
<evidence type="ECO:0000256" key="1">
    <source>
        <dbReference type="SAM" id="MobiDB-lite"/>
    </source>
</evidence>
<feature type="compositionally biased region" description="Basic and acidic residues" evidence="1">
    <location>
        <begin position="723"/>
        <end position="755"/>
    </location>
</feature>
<dbReference type="InterPro" id="IPR040764">
    <property type="entry name" value="CvfB_WH"/>
</dbReference>
<evidence type="ECO:0000259" key="2">
    <source>
        <dbReference type="PROSITE" id="PS50126"/>
    </source>
</evidence>
<dbReference type="PROSITE" id="PS50126">
    <property type="entry name" value="S1"/>
    <property type="match status" value="1"/>
</dbReference>
<evidence type="ECO:0000313" key="3">
    <source>
        <dbReference type="EMBL" id="EKX34521.1"/>
    </source>
</evidence>
<organism evidence="3">
    <name type="scientific">Guillardia theta (strain CCMP2712)</name>
    <name type="common">Cryptophyte</name>
    <dbReference type="NCBI Taxonomy" id="905079"/>
    <lineage>
        <taxon>Eukaryota</taxon>
        <taxon>Cryptophyceae</taxon>
        <taxon>Pyrenomonadales</taxon>
        <taxon>Geminigeraceae</taxon>
        <taxon>Guillardia</taxon>
    </lineage>
</organism>
<proteinExistence type="predicted"/>